<gene>
    <name evidence="2" type="ORF">ADN01_14685</name>
</gene>
<dbReference type="InterPro" id="IPR018391">
    <property type="entry name" value="PQQ_b-propeller_rpt"/>
</dbReference>
<evidence type="ECO:0000313" key="3">
    <source>
        <dbReference type="Proteomes" id="UP000050501"/>
    </source>
</evidence>
<dbReference type="PANTHER" id="PTHR34512:SF30">
    <property type="entry name" value="OUTER MEMBRANE PROTEIN ASSEMBLY FACTOR BAMB"/>
    <property type="match status" value="1"/>
</dbReference>
<dbReference type="PANTHER" id="PTHR34512">
    <property type="entry name" value="CELL SURFACE PROTEIN"/>
    <property type="match status" value="1"/>
</dbReference>
<sequence length="646" mass="70403">MILFCPECSEYLDPRQAECTCGWRRAQNALMQPGQPQWLSHLNGAAQGCALRRGGNIYVSWAARISGGVSALHAETGQPVWEKPLPFTAGVRSSPVSDGASLYAASSGLAHLGAELKAADLRSGSLRWQIGLPDSVLGTPLLAGENRLFTACENGQVLGVDTLRGQIIPAWCVSAPRGARWLARADSTLAVLNREGECTLFAFNHGSILPQSSLSLDAALNAPPILRKGHWLCPLADGRLVTVSLHHARLEKTYSLGASITAAPLPLTDGSCLLALADHTLRRVDLSSGHEIWRSPQMPRRVTGGIAVGMGLAVCAGHDGGLHALDLSNGDEVWSSVLPSGSPLISDVLFAEGVFYAGSKEGEFFAVPWHGGRYDWAARFLAADRQQEKAGEYSILAAVTAASPRERREYFHSALSYWQAGERYEWSARLRERLPNQNACDLAQEFQRAGENYALAGHPSQELMVRMYLRASDWYEESCDQAQADRCRAEAQRLGRAPYLTFSKVNLPENCDSDRSYTAVFEVVNRGNSAAHNVLFRIAGNLQVRIHLQAERLPVGVPVEIEAPLYPLTSGDLVVHASYVDSEGRRWHNQKVFPWNVKPYDGVEIFGHVGLLKDIIGRVRVHGDVGAVSHVKALPADRDEVPDAHP</sequence>
<protein>
    <recommendedName>
        <fullName evidence="1">Pyrrolo-quinoline quinone repeat domain-containing protein</fullName>
    </recommendedName>
</protein>
<dbReference type="EMBL" id="LGCM01000055">
    <property type="protein sequence ID" value="KPL78449.1"/>
    <property type="molecule type" value="Genomic_DNA"/>
</dbReference>
<dbReference type="SUPFAM" id="SSF50998">
    <property type="entry name" value="Quinoprotein alcohol dehydrogenase-like"/>
    <property type="match status" value="1"/>
</dbReference>
<reference evidence="2 3" key="1">
    <citation type="submission" date="2015-07" db="EMBL/GenBank/DDBJ databases">
        <title>Genome sequence of Levilinea saccharolytica DSM 16555.</title>
        <authorList>
            <person name="Hemp J."/>
            <person name="Ward L.M."/>
            <person name="Pace L.A."/>
            <person name="Fischer W.W."/>
        </authorList>
    </citation>
    <scope>NUCLEOTIDE SEQUENCE [LARGE SCALE GENOMIC DNA]</scope>
    <source>
        <strain evidence="2 3">KIBI-1</strain>
    </source>
</reference>
<accession>A0A0P6XE08</accession>
<comment type="caution">
    <text evidence="2">The sequence shown here is derived from an EMBL/GenBank/DDBJ whole genome shotgun (WGS) entry which is preliminary data.</text>
</comment>
<evidence type="ECO:0000313" key="2">
    <source>
        <dbReference type="EMBL" id="KPL78449.1"/>
    </source>
</evidence>
<dbReference type="InterPro" id="IPR002372">
    <property type="entry name" value="PQQ_rpt_dom"/>
</dbReference>
<feature type="domain" description="Pyrrolo-quinoline quinone repeat" evidence="1">
    <location>
        <begin position="278"/>
        <end position="377"/>
    </location>
</feature>
<evidence type="ECO:0000259" key="1">
    <source>
        <dbReference type="Pfam" id="PF13360"/>
    </source>
</evidence>
<dbReference type="AlphaFoldDB" id="A0A0P6XE08"/>
<proteinExistence type="predicted"/>
<feature type="domain" description="Pyrrolo-quinoline quinone repeat" evidence="1">
    <location>
        <begin position="67"/>
        <end position="176"/>
    </location>
</feature>
<dbReference type="Gene3D" id="2.130.10.10">
    <property type="entry name" value="YVTN repeat-like/Quinoprotein amine dehydrogenase"/>
    <property type="match status" value="2"/>
</dbReference>
<dbReference type="SMART" id="SM00564">
    <property type="entry name" value="PQQ"/>
    <property type="match status" value="6"/>
</dbReference>
<dbReference type="InterPro" id="IPR015943">
    <property type="entry name" value="WD40/YVTN_repeat-like_dom_sf"/>
</dbReference>
<organism evidence="2 3">
    <name type="scientific">Levilinea saccharolytica</name>
    <dbReference type="NCBI Taxonomy" id="229921"/>
    <lineage>
        <taxon>Bacteria</taxon>
        <taxon>Bacillati</taxon>
        <taxon>Chloroflexota</taxon>
        <taxon>Anaerolineae</taxon>
        <taxon>Anaerolineales</taxon>
        <taxon>Anaerolineaceae</taxon>
        <taxon>Levilinea</taxon>
    </lineage>
</organism>
<keyword evidence="3" id="KW-1185">Reference proteome</keyword>
<dbReference type="STRING" id="229921.ADN01_14685"/>
<dbReference type="InterPro" id="IPR011047">
    <property type="entry name" value="Quinoprotein_ADH-like_sf"/>
</dbReference>
<name>A0A0P6XE08_9CHLR</name>
<dbReference type="Proteomes" id="UP000050501">
    <property type="component" value="Unassembled WGS sequence"/>
</dbReference>
<dbReference type="Pfam" id="PF13360">
    <property type="entry name" value="PQQ_2"/>
    <property type="match status" value="2"/>
</dbReference>